<name>A0AA36BWP7_OCTVU</name>
<protein>
    <submittedName>
        <fullName evidence="1">Uncharacterized protein</fullName>
    </submittedName>
</protein>
<dbReference type="Proteomes" id="UP001162480">
    <property type="component" value="Chromosome 26"/>
</dbReference>
<keyword evidence="2" id="KW-1185">Reference proteome</keyword>
<gene>
    <name evidence="1" type="ORF">OCTVUL_1B002608</name>
</gene>
<sequence length="77" mass="8853">MTTKARVRSAIISAVKAKILVASKGQKQQKKKNKNKAICRTIERSRHLKYEHQERKVNLSNCKLQSDSMVIHFCSKV</sequence>
<dbReference type="AlphaFoldDB" id="A0AA36BWP7"/>
<evidence type="ECO:0000313" key="1">
    <source>
        <dbReference type="EMBL" id="CAI9741161.1"/>
    </source>
</evidence>
<dbReference type="EMBL" id="OX597839">
    <property type="protein sequence ID" value="CAI9741161.1"/>
    <property type="molecule type" value="Genomic_DNA"/>
</dbReference>
<accession>A0AA36BWP7</accession>
<organism evidence="1 2">
    <name type="scientific">Octopus vulgaris</name>
    <name type="common">Common octopus</name>
    <dbReference type="NCBI Taxonomy" id="6645"/>
    <lineage>
        <taxon>Eukaryota</taxon>
        <taxon>Metazoa</taxon>
        <taxon>Spiralia</taxon>
        <taxon>Lophotrochozoa</taxon>
        <taxon>Mollusca</taxon>
        <taxon>Cephalopoda</taxon>
        <taxon>Coleoidea</taxon>
        <taxon>Octopodiformes</taxon>
        <taxon>Octopoda</taxon>
        <taxon>Incirrata</taxon>
        <taxon>Octopodidae</taxon>
        <taxon>Octopus</taxon>
    </lineage>
</organism>
<proteinExistence type="predicted"/>
<reference evidence="1" key="1">
    <citation type="submission" date="2023-08" db="EMBL/GenBank/DDBJ databases">
        <authorList>
            <person name="Alioto T."/>
            <person name="Alioto T."/>
            <person name="Gomez Garrido J."/>
        </authorList>
    </citation>
    <scope>NUCLEOTIDE SEQUENCE</scope>
</reference>
<evidence type="ECO:0000313" key="2">
    <source>
        <dbReference type="Proteomes" id="UP001162480"/>
    </source>
</evidence>